<reference evidence="3" key="1">
    <citation type="submission" date="2017-02" db="UniProtKB">
        <authorList>
            <consortium name="WormBaseParasite"/>
        </authorList>
    </citation>
    <scope>IDENTIFICATION</scope>
</reference>
<dbReference type="Proteomes" id="UP000036681">
    <property type="component" value="Unplaced"/>
</dbReference>
<proteinExistence type="predicted"/>
<organism evidence="2 3">
    <name type="scientific">Ascaris lumbricoides</name>
    <name type="common">Giant roundworm</name>
    <dbReference type="NCBI Taxonomy" id="6252"/>
    <lineage>
        <taxon>Eukaryota</taxon>
        <taxon>Metazoa</taxon>
        <taxon>Ecdysozoa</taxon>
        <taxon>Nematoda</taxon>
        <taxon>Chromadorea</taxon>
        <taxon>Rhabditida</taxon>
        <taxon>Spirurina</taxon>
        <taxon>Ascaridomorpha</taxon>
        <taxon>Ascaridoidea</taxon>
        <taxon>Ascarididae</taxon>
        <taxon>Ascaris</taxon>
    </lineage>
</organism>
<evidence type="ECO:0000259" key="1">
    <source>
        <dbReference type="Pfam" id="PF23672"/>
    </source>
</evidence>
<protein>
    <recommendedName>
        <fullName evidence="1">DUF7153 domain-containing protein</fullName>
    </recommendedName>
</protein>
<dbReference type="PANTHER" id="PTHR22198:SF2">
    <property type="entry name" value="PROTEIN CBG14274"/>
    <property type="match status" value="1"/>
</dbReference>
<sequence length="163" mass="18950">MRLTGYFFLAYKTMEHMSTMKFAQSWKTWSGARLICASLPQPYFFRRISFFRQSGSSAEFTYIVLIQINHLMVSAEAALNLASSFRQRLCAYVGVYREIDFTVDQHTGQQLRLRCSPIRLPSRPSISVDLRRLISPNGRALHFYYPELILTNIKSRIHISQTT</sequence>
<dbReference type="Pfam" id="PF23672">
    <property type="entry name" value="DUF7153"/>
    <property type="match status" value="1"/>
</dbReference>
<keyword evidence="2" id="KW-1185">Reference proteome</keyword>
<dbReference type="PANTHER" id="PTHR22198">
    <property type="entry name" value="FERM DOMAIN-CONTAINING PROTEIN"/>
    <property type="match status" value="1"/>
</dbReference>
<feature type="domain" description="DUF7153" evidence="1">
    <location>
        <begin position="3"/>
        <end position="98"/>
    </location>
</feature>
<dbReference type="InterPro" id="IPR055577">
    <property type="entry name" value="DUF7153"/>
</dbReference>
<dbReference type="AlphaFoldDB" id="A0A0M3I1J2"/>
<evidence type="ECO:0000313" key="3">
    <source>
        <dbReference type="WBParaSite" id="ALUE_0001015301-mRNA-1"/>
    </source>
</evidence>
<dbReference type="WBParaSite" id="ALUE_0001015301-mRNA-1">
    <property type="protein sequence ID" value="ALUE_0001015301-mRNA-1"/>
    <property type="gene ID" value="ALUE_0001015301"/>
</dbReference>
<evidence type="ECO:0000313" key="2">
    <source>
        <dbReference type="Proteomes" id="UP000036681"/>
    </source>
</evidence>
<accession>A0A0M3I1J2</accession>
<name>A0A0M3I1J2_ASCLU</name>